<keyword evidence="5 7" id="KW-1133">Transmembrane helix</keyword>
<organism evidence="9 10">
    <name type="scientific">Iodidimonas muriae</name>
    <dbReference type="NCBI Taxonomy" id="261467"/>
    <lineage>
        <taxon>Bacteria</taxon>
        <taxon>Pseudomonadati</taxon>
        <taxon>Pseudomonadota</taxon>
        <taxon>Alphaproteobacteria</taxon>
        <taxon>Iodidimonadales</taxon>
        <taxon>Iodidimonadaceae</taxon>
        <taxon>Iodidimonas</taxon>
    </lineage>
</organism>
<dbReference type="InterPro" id="IPR036721">
    <property type="entry name" value="RCK_C_sf"/>
</dbReference>
<feature type="transmembrane region" description="Helical" evidence="7">
    <location>
        <begin position="428"/>
        <end position="456"/>
    </location>
</feature>
<feature type="domain" description="RCK C-terminal" evidence="8">
    <location>
        <begin position="224"/>
        <end position="309"/>
    </location>
</feature>
<gene>
    <name evidence="9" type="ORF">GCM10007972_21750</name>
</gene>
<evidence type="ECO:0000256" key="3">
    <source>
        <dbReference type="ARBA" id="ARBA00022692"/>
    </source>
</evidence>
<evidence type="ECO:0000256" key="5">
    <source>
        <dbReference type="ARBA" id="ARBA00022989"/>
    </source>
</evidence>
<reference evidence="10" key="1">
    <citation type="journal article" date="2019" name="Int. J. Syst. Evol. Microbiol.">
        <title>The Global Catalogue of Microorganisms (GCM) 10K type strain sequencing project: providing services to taxonomists for standard genome sequencing and annotation.</title>
        <authorList>
            <consortium name="The Broad Institute Genomics Platform"/>
            <consortium name="The Broad Institute Genome Sequencing Center for Infectious Disease"/>
            <person name="Wu L."/>
            <person name="Ma J."/>
        </authorList>
    </citation>
    <scope>NUCLEOTIDE SEQUENCE [LARGE SCALE GENOMIC DNA]</scope>
    <source>
        <strain evidence="10">JCM 17843</strain>
    </source>
</reference>
<feature type="transmembrane region" description="Helical" evidence="7">
    <location>
        <begin position="477"/>
        <end position="501"/>
    </location>
</feature>
<sequence>MIAADPSIQMWITFAVIAFGMVLYAIDRISMELSSLAIIVALLIVFQIFPIADPASGDQAGSVKALIAGFADPALMAILSLLVMGQALVVSGALDEPVRRLVGPATSSPRLVLFSVLAIVLLFSGFLNNTPVVAIFIPILNALAGKMNMNPSRVMIPLSYAAILGGNLTLIGSSANLLVASSYAHITGENLGFFTIFLPGLMLGVVGFIYVAFIAPRLLTDRATMSSQFGGSSKQFLVQLEVTYGGALEGLKATSGLFPGLTDVTIRCIRRDDEVLLPPFHDMSLLAGDTLVAAATRQSLTQMMLKSPELLSGAWHTGGVGGASDSGEGPLPGRESMMAEVMIAPASRLQGRTLEQVGFRSLTNCVVLGIQRRSRMIRSHTAQLVLEPGDVLLLLGSRNDIHALRGNRDLLLLEWSASDFPAERNSGVAIAIFAITIALAAFGILPIAVAAMGGALAMIGSSCINIRQASRAIDQKIIMIIAAALAMGHAMAVTGGANFIADTVIALLGDASALVVISGFFLLVAVLTNVLSNNATAVLFTPIAISVAQRIGVEPEVFVIALIFASKCSFATPFGYQTNLLVMGPGHYRFLDFVRAGLPLTVIMWLTFTAIAAFYYGF</sequence>
<evidence type="ECO:0000256" key="1">
    <source>
        <dbReference type="ARBA" id="ARBA00004141"/>
    </source>
</evidence>
<dbReference type="SUPFAM" id="SSF116726">
    <property type="entry name" value="TrkA C-terminal domain-like"/>
    <property type="match status" value="2"/>
</dbReference>
<proteinExistence type="predicted"/>
<evidence type="ECO:0000256" key="2">
    <source>
        <dbReference type="ARBA" id="ARBA00022448"/>
    </source>
</evidence>
<feature type="transmembrane region" description="Helical" evidence="7">
    <location>
        <begin position="160"/>
        <end position="179"/>
    </location>
</feature>
<feature type="transmembrane region" description="Helical" evidence="7">
    <location>
        <begin position="111"/>
        <end position="140"/>
    </location>
</feature>
<dbReference type="Pfam" id="PF02080">
    <property type="entry name" value="TrkA_C"/>
    <property type="match status" value="1"/>
</dbReference>
<comment type="subcellular location">
    <subcellularLocation>
        <location evidence="1">Membrane</location>
        <topology evidence="1">Multi-pass membrane protein</topology>
    </subcellularLocation>
</comment>
<dbReference type="InterPro" id="IPR004680">
    <property type="entry name" value="Cit_transptr-like_dom"/>
</dbReference>
<evidence type="ECO:0000256" key="7">
    <source>
        <dbReference type="SAM" id="Phobius"/>
    </source>
</evidence>
<dbReference type="PANTHER" id="PTHR43652">
    <property type="entry name" value="BASIC AMINO ACID ANTIPORTER YFCC-RELATED"/>
    <property type="match status" value="1"/>
</dbReference>
<feature type="transmembrane region" description="Helical" evidence="7">
    <location>
        <begin position="64"/>
        <end position="90"/>
    </location>
</feature>
<feature type="domain" description="RCK C-terminal" evidence="8">
    <location>
        <begin position="326"/>
        <end position="410"/>
    </location>
</feature>
<feature type="transmembrane region" description="Helical" evidence="7">
    <location>
        <begin position="557"/>
        <end position="576"/>
    </location>
</feature>
<evidence type="ECO:0000256" key="6">
    <source>
        <dbReference type="ARBA" id="ARBA00023136"/>
    </source>
</evidence>
<dbReference type="InterPro" id="IPR006037">
    <property type="entry name" value="RCK_C"/>
</dbReference>
<keyword evidence="6 7" id="KW-0472">Membrane</keyword>
<dbReference type="Proteomes" id="UP000602381">
    <property type="component" value="Unassembled WGS sequence"/>
</dbReference>
<evidence type="ECO:0000259" key="8">
    <source>
        <dbReference type="PROSITE" id="PS51202"/>
    </source>
</evidence>
<accession>A0ABQ2LEV4</accession>
<dbReference type="PANTHER" id="PTHR43652:SF2">
    <property type="entry name" value="BASIC AMINO ACID ANTIPORTER YFCC-RELATED"/>
    <property type="match status" value="1"/>
</dbReference>
<feature type="transmembrane region" description="Helical" evidence="7">
    <location>
        <begin position="596"/>
        <end position="616"/>
    </location>
</feature>
<keyword evidence="10" id="KW-1185">Reference proteome</keyword>
<evidence type="ECO:0000313" key="9">
    <source>
        <dbReference type="EMBL" id="GGO14512.1"/>
    </source>
</evidence>
<dbReference type="Pfam" id="PF03600">
    <property type="entry name" value="CitMHS"/>
    <property type="match status" value="1"/>
</dbReference>
<protein>
    <submittedName>
        <fullName evidence="9">Membrane protein</fullName>
    </submittedName>
</protein>
<comment type="caution">
    <text evidence="9">The sequence shown here is derived from an EMBL/GenBank/DDBJ whole genome shotgun (WGS) entry which is preliminary data.</text>
</comment>
<keyword evidence="3 7" id="KW-0812">Transmembrane</keyword>
<dbReference type="InterPro" id="IPR051679">
    <property type="entry name" value="DASS-Related_Transporters"/>
</dbReference>
<feature type="transmembrane region" description="Helical" evidence="7">
    <location>
        <begin position="191"/>
        <end position="215"/>
    </location>
</feature>
<evidence type="ECO:0000313" key="10">
    <source>
        <dbReference type="Proteomes" id="UP000602381"/>
    </source>
</evidence>
<keyword evidence="4" id="KW-0677">Repeat</keyword>
<dbReference type="Gene3D" id="3.30.70.1450">
    <property type="entry name" value="Regulator of K+ conductance, C-terminal domain"/>
    <property type="match status" value="2"/>
</dbReference>
<keyword evidence="2" id="KW-0813">Transport</keyword>
<feature type="transmembrane region" description="Helical" evidence="7">
    <location>
        <begin position="33"/>
        <end position="52"/>
    </location>
</feature>
<name>A0ABQ2LEV4_9PROT</name>
<dbReference type="RefSeq" id="WP_150005560.1">
    <property type="nucleotide sequence ID" value="NZ_BMOV01000008.1"/>
</dbReference>
<evidence type="ECO:0000256" key="4">
    <source>
        <dbReference type="ARBA" id="ARBA00022737"/>
    </source>
</evidence>
<dbReference type="EMBL" id="BMOV01000008">
    <property type="protein sequence ID" value="GGO14512.1"/>
    <property type="molecule type" value="Genomic_DNA"/>
</dbReference>
<feature type="transmembrane region" description="Helical" evidence="7">
    <location>
        <begin position="513"/>
        <end position="545"/>
    </location>
</feature>
<dbReference type="PROSITE" id="PS51202">
    <property type="entry name" value="RCK_C"/>
    <property type="match status" value="2"/>
</dbReference>
<feature type="transmembrane region" description="Helical" evidence="7">
    <location>
        <begin position="6"/>
        <end position="26"/>
    </location>
</feature>